<dbReference type="InterPro" id="IPR023210">
    <property type="entry name" value="NADP_OxRdtase_dom"/>
</dbReference>
<feature type="domain" description="NADP-dependent oxidoreductase" evidence="1">
    <location>
        <begin position="1"/>
        <end position="92"/>
    </location>
</feature>
<proteinExistence type="predicted"/>
<dbReference type="OrthoDB" id="40334at2759"/>
<evidence type="ECO:0000313" key="2">
    <source>
        <dbReference type="EMBL" id="CAE7665537.1"/>
    </source>
</evidence>
<reference evidence="2" key="1">
    <citation type="submission" date="2021-02" db="EMBL/GenBank/DDBJ databases">
        <authorList>
            <person name="Dougan E. K."/>
            <person name="Rhodes N."/>
            <person name="Thang M."/>
            <person name="Chan C."/>
        </authorList>
    </citation>
    <scope>NUCLEOTIDE SEQUENCE</scope>
</reference>
<accession>A0A812W0D4</accession>
<protein>
    <recommendedName>
        <fullName evidence="1">NADP-dependent oxidoreductase domain-containing protein</fullName>
    </recommendedName>
</protein>
<dbReference type="AlphaFoldDB" id="A0A812W0D4"/>
<dbReference type="SUPFAM" id="SSF51430">
    <property type="entry name" value="NAD(P)-linked oxidoreductase"/>
    <property type="match status" value="1"/>
</dbReference>
<feature type="non-terminal residue" evidence="2">
    <location>
        <position position="503"/>
    </location>
</feature>
<sequence length="503" mass="53827">VKAGAAKAVGVCNFSLAELRVVHDRLRSVHGLPLSTCQVELSLLRQLPVSSGLVNGCRELGVTVLAFSPLAMGRLSGRYVAMKDAMEGLMDEEVHLSSCLKYTSLIRAMAPRRCKCIFGLCFVATLLWTFAPNSFVNSGPASKPALRQTSAVRGLVSRESFQNPLAGPDGKIDQKKVEEALATGLDIAKNVIFALFDIFKEPPRESTGKDAPGLVALGSDGVLGALKGSEVLSVKDSSAKDAAALCTSPGGLAVFFLTHFGDFNSWEVAQQLRTAIRENRTGSARVVMVGIGSVESGKLFAEQLELPPALEVYADPTGACHQALGFSTGALPQYKESLNPYFRVFLMLLGVGSPGTIRTVLGGYFGNADLAKEETSWVDEALKQGAKQGRFPTSVPRRLPWEDKPTDGPEWADLATAGSEVWSNRGFGETGLRPFELATVRLQNMVGGIIANWGSLKPADDELLVQQGGAVVFDKGEVNYFYRDKGILTYAPVATALKALPKK</sequence>
<dbReference type="InterPro" id="IPR036812">
    <property type="entry name" value="NAD(P)_OxRdtase_dom_sf"/>
</dbReference>
<dbReference type="PANTHER" id="PTHR28630:SF3">
    <property type="entry name" value="PEROXIREDOXIN-LIKE 2C"/>
    <property type="match status" value="1"/>
</dbReference>
<dbReference type="Gene3D" id="3.20.20.100">
    <property type="entry name" value="NADP-dependent oxidoreductase domain"/>
    <property type="match status" value="1"/>
</dbReference>
<dbReference type="EMBL" id="CAJNIZ010043661">
    <property type="protein sequence ID" value="CAE7665537.1"/>
    <property type="molecule type" value="Genomic_DNA"/>
</dbReference>
<dbReference type="Pfam" id="PF00248">
    <property type="entry name" value="Aldo_ket_red"/>
    <property type="match status" value="1"/>
</dbReference>
<evidence type="ECO:0000259" key="1">
    <source>
        <dbReference type="Pfam" id="PF00248"/>
    </source>
</evidence>
<comment type="caution">
    <text evidence="2">The sequence shown here is derived from an EMBL/GenBank/DDBJ whole genome shotgun (WGS) entry which is preliminary data.</text>
</comment>
<organism evidence="2 3">
    <name type="scientific">Symbiodinium pilosum</name>
    <name type="common">Dinoflagellate</name>
    <dbReference type="NCBI Taxonomy" id="2952"/>
    <lineage>
        <taxon>Eukaryota</taxon>
        <taxon>Sar</taxon>
        <taxon>Alveolata</taxon>
        <taxon>Dinophyceae</taxon>
        <taxon>Suessiales</taxon>
        <taxon>Symbiodiniaceae</taxon>
        <taxon>Symbiodinium</taxon>
    </lineage>
</organism>
<dbReference type="InterPro" id="IPR032801">
    <property type="entry name" value="PXL2A/B/C"/>
</dbReference>
<gene>
    <name evidence="2" type="ORF">SPIL2461_LOCUS18200</name>
</gene>
<keyword evidence="3" id="KW-1185">Reference proteome</keyword>
<dbReference type="Proteomes" id="UP000649617">
    <property type="component" value="Unassembled WGS sequence"/>
</dbReference>
<evidence type="ECO:0000313" key="3">
    <source>
        <dbReference type="Proteomes" id="UP000649617"/>
    </source>
</evidence>
<dbReference type="PANTHER" id="PTHR28630">
    <property type="match status" value="1"/>
</dbReference>
<dbReference type="Pfam" id="PF13911">
    <property type="entry name" value="AhpC-TSA_2"/>
    <property type="match status" value="1"/>
</dbReference>
<name>A0A812W0D4_SYMPI</name>